<feature type="non-terminal residue" evidence="1">
    <location>
        <position position="1"/>
    </location>
</feature>
<evidence type="ECO:0000313" key="2">
    <source>
        <dbReference type="Proteomes" id="UP001153678"/>
    </source>
</evidence>
<dbReference type="EMBL" id="CAMKVN010016372">
    <property type="protein sequence ID" value="CAI2197483.1"/>
    <property type="molecule type" value="Genomic_DNA"/>
</dbReference>
<keyword evidence="2" id="KW-1185">Reference proteome</keyword>
<accession>A0A9W4T817</accession>
<gene>
    <name evidence="1" type="ORF">FWILDA_LOCUS18100</name>
</gene>
<dbReference type="AlphaFoldDB" id="A0A9W4T817"/>
<proteinExistence type="predicted"/>
<evidence type="ECO:0000313" key="1">
    <source>
        <dbReference type="EMBL" id="CAI2197483.1"/>
    </source>
</evidence>
<sequence>DLLKDQEKNNFTHKGAQATWNNIKLYDSYKVFRVGLDKLPMTEKQRETKAGKDFDNKREFWHKNFHGAISDVFGRQEIKEEENIDIYSFDKNMFNVKEEDIKDGSDGTLGAYKVRFRYLIDKKIAVVLGWCNLEMLKKIRKYSDCLLNSDTDSLKLTKFPHDLDIGARL</sequence>
<name>A0A9W4T817_9GLOM</name>
<comment type="caution">
    <text evidence="1">The sequence shown here is derived from an EMBL/GenBank/DDBJ whole genome shotgun (WGS) entry which is preliminary data.</text>
</comment>
<feature type="non-terminal residue" evidence="1">
    <location>
        <position position="169"/>
    </location>
</feature>
<organism evidence="1 2">
    <name type="scientific">Funneliformis geosporum</name>
    <dbReference type="NCBI Taxonomy" id="1117311"/>
    <lineage>
        <taxon>Eukaryota</taxon>
        <taxon>Fungi</taxon>
        <taxon>Fungi incertae sedis</taxon>
        <taxon>Mucoromycota</taxon>
        <taxon>Glomeromycotina</taxon>
        <taxon>Glomeromycetes</taxon>
        <taxon>Glomerales</taxon>
        <taxon>Glomeraceae</taxon>
        <taxon>Funneliformis</taxon>
    </lineage>
</organism>
<protein>
    <submittedName>
        <fullName evidence="1">17514_t:CDS:1</fullName>
    </submittedName>
</protein>
<reference evidence="1" key="1">
    <citation type="submission" date="2022-08" db="EMBL/GenBank/DDBJ databases">
        <authorList>
            <person name="Kallberg Y."/>
            <person name="Tangrot J."/>
            <person name="Rosling A."/>
        </authorList>
    </citation>
    <scope>NUCLEOTIDE SEQUENCE</scope>
    <source>
        <strain evidence="1">Wild A</strain>
    </source>
</reference>
<dbReference type="Proteomes" id="UP001153678">
    <property type="component" value="Unassembled WGS sequence"/>
</dbReference>